<name>A0ABN6X7F4_9MICO</name>
<dbReference type="Proteomes" id="UP001321543">
    <property type="component" value="Chromosome"/>
</dbReference>
<keyword evidence="2" id="KW-0560">Oxidoreductase</keyword>
<dbReference type="PANTHER" id="PTHR45024:SF2">
    <property type="entry name" value="SCP2 DOMAIN-CONTAINING PROTEIN"/>
    <property type="match status" value="1"/>
</dbReference>
<dbReference type="PRINTS" id="PR00081">
    <property type="entry name" value="GDHRDH"/>
</dbReference>
<evidence type="ECO:0000256" key="1">
    <source>
        <dbReference type="ARBA" id="ARBA00006484"/>
    </source>
</evidence>
<accession>A0ABN6X7F4</accession>
<dbReference type="EMBL" id="AP027728">
    <property type="protein sequence ID" value="BDZ39316.1"/>
    <property type="molecule type" value="Genomic_DNA"/>
</dbReference>
<gene>
    <name evidence="4" type="ORF">GCM10025863_19300</name>
</gene>
<protein>
    <submittedName>
        <fullName evidence="4">3-oxoacyl-ACP reductase</fullName>
    </submittedName>
</protein>
<dbReference type="PANTHER" id="PTHR45024">
    <property type="entry name" value="DEHYDROGENASES, SHORT CHAIN"/>
    <property type="match status" value="1"/>
</dbReference>
<dbReference type="Pfam" id="PF00106">
    <property type="entry name" value="adh_short"/>
    <property type="match status" value="1"/>
</dbReference>
<dbReference type="SUPFAM" id="SSF51735">
    <property type="entry name" value="NAD(P)-binding Rossmann-fold domains"/>
    <property type="match status" value="1"/>
</dbReference>
<evidence type="ECO:0000313" key="5">
    <source>
        <dbReference type="Proteomes" id="UP001321543"/>
    </source>
</evidence>
<dbReference type="InterPro" id="IPR051687">
    <property type="entry name" value="Peroxisomal_Beta-Oxidation"/>
</dbReference>
<organism evidence="4 5">
    <name type="scientific">Microbacterium suwonense</name>
    <dbReference type="NCBI Taxonomy" id="683047"/>
    <lineage>
        <taxon>Bacteria</taxon>
        <taxon>Bacillati</taxon>
        <taxon>Actinomycetota</taxon>
        <taxon>Actinomycetes</taxon>
        <taxon>Micrococcales</taxon>
        <taxon>Microbacteriaceae</taxon>
        <taxon>Microbacterium</taxon>
    </lineage>
</organism>
<evidence type="ECO:0000313" key="4">
    <source>
        <dbReference type="EMBL" id="BDZ39316.1"/>
    </source>
</evidence>
<dbReference type="PRINTS" id="PR00080">
    <property type="entry name" value="SDRFAMILY"/>
</dbReference>
<comment type="similarity">
    <text evidence="1 3">Belongs to the short-chain dehydrogenases/reductases (SDR) family.</text>
</comment>
<keyword evidence="5" id="KW-1185">Reference proteome</keyword>
<reference evidence="5" key="1">
    <citation type="journal article" date="2019" name="Int. J. Syst. Evol. Microbiol.">
        <title>The Global Catalogue of Microorganisms (GCM) 10K type strain sequencing project: providing services to taxonomists for standard genome sequencing and annotation.</title>
        <authorList>
            <consortium name="The Broad Institute Genomics Platform"/>
            <consortium name="The Broad Institute Genome Sequencing Center for Infectious Disease"/>
            <person name="Wu L."/>
            <person name="Ma J."/>
        </authorList>
    </citation>
    <scope>NUCLEOTIDE SEQUENCE [LARGE SCALE GENOMIC DNA]</scope>
    <source>
        <strain evidence="5">NBRC 106310</strain>
    </source>
</reference>
<dbReference type="InterPro" id="IPR036291">
    <property type="entry name" value="NAD(P)-bd_dom_sf"/>
</dbReference>
<proteinExistence type="inferred from homology"/>
<dbReference type="Gene3D" id="3.40.50.720">
    <property type="entry name" value="NAD(P)-binding Rossmann-like Domain"/>
    <property type="match status" value="1"/>
</dbReference>
<evidence type="ECO:0000256" key="2">
    <source>
        <dbReference type="ARBA" id="ARBA00023002"/>
    </source>
</evidence>
<dbReference type="InterPro" id="IPR002347">
    <property type="entry name" value="SDR_fam"/>
</dbReference>
<sequence>MSAEIRFDGRVALVTGAGGGIGRAHALTLASRGAKVVVNDYAVSIKNEAEDDDRAQAVVDEIVALGGEAIANRGSVADAAGADEMVQQAIDEWGRIDIIVNNAGINAADAIQDEPGPAYQSHMAVHLEGQLMTVRAAWPHMAAQGYGRIVNTSSAGALGFVQPDGTWYGSYAIAKGAVIAATRQMAGAGAAHGIKANAILPLAVTRMVAPVIPGTTTLDYMERYTGPDHIALGACILASDECPATGQAFSISGGRVAVLVYASPLGFADPTITPEKVRDNWSAVMGQQDADHRLLDYYEAVDNAFEYRLLQKAGIGSEATL</sequence>
<dbReference type="RefSeq" id="WP_286299355.1">
    <property type="nucleotide sequence ID" value="NZ_AP027728.1"/>
</dbReference>
<evidence type="ECO:0000256" key="3">
    <source>
        <dbReference type="RuleBase" id="RU000363"/>
    </source>
</evidence>